<reference evidence="1" key="2">
    <citation type="journal article" date="2015" name="Data Brief">
        <title>Shoot transcriptome of the giant reed, Arundo donax.</title>
        <authorList>
            <person name="Barrero R.A."/>
            <person name="Guerrero F.D."/>
            <person name="Moolhuijzen P."/>
            <person name="Goolsby J.A."/>
            <person name="Tidwell J."/>
            <person name="Bellgard S.E."/>
            <person name="Bellgard M.I."/>
        </authorList>
    </citation>
    <scope>NUCLEOTIDE SEQUENCE</scope>
    <source>
        <tissue evidence="1">Shoot tissue taken approximately 20 cm above the soil surface</tissue>
    </source>
</reference>
<dbReference type="EMBL" id="GBRH01237061">
    <property type="protein sequence ID" value="JAD60834.1"/>
    <property type="molecule type" value="Transcribed_RNA"/>
</dbReference>
<evidence type="ECO:0000313" key="1">
    <source>
        <dbReference type="EMBL" id="JAD60834.1"/>
    </source>
</evidence>
<accession>A0A0A9BA20</accession>
<dbReference type="AlphaFoldDB" id="A0A0A9BA20"/>
<protein>
    <submittedName>
        <fullName evidence="1">Uncharacterized protein</fullName>
    </submittedName>
</protein>
<sequence>MKIHTTSLVNYKLLTTRNGYESFDLKAYHPTKISSCNSVI</sequence>
<reference evidence="1" key="1">
    <citation type="submission" date="2014-09" db="EMBL/GenBank/DDBJ databases">
        <authorList>
            <person name="Magalhaes I.L.F."/>
            <person name="Oliveira U."/>
            <person name="Santos F.R."/>
            <person name="Vidigal T.H.D.A."/>
            <person name="Brescovit A.D."/>
            <person name="Santos A.J."/>
        </authorList>
    </citation>
    <scope>NUCLEOTIDE SEQUENCE</scope>
    <source>
        <tissue evidence="1">Shoot tissue taken approximately 20 cm above the soil surface</tissue>
    </source>
</reference>
<name>A0A0A9BA20_ARUDO</name>
<organism evidence="1">
    <name type="scientific">Arundo donax</name>
    <name type="common">Giant reed</name>
    <name type="synonym">Donax arundinaceus</name>
    <dbReference type="NCBI Taxonomy" id="35708"/>
    <lineage>
        <taxon>Eukaryota</taxon>
        <taxon>Viridiplantae</taxon>
        <taxon>Streptophyta</taxon>
        <taxon>Embryophyta</taxon>
        <taxon>Tracheophyta</taxon>
        <taxon>Spermatophyta</taxon>
        <taxon>Magnoliopsida</taxon>
        <taxon>Liliopsida</taxon>
        <taxon>Poales</taxon>
        <taxon>Poaceae</taxon>
        <taxon>PACMAD clade</taxon>
        <taxon>Arundinoideae</taxon>
        <taxon>Arundineae</taxon>
        <taxon>Arundo</taxon>
    </lineage>
</organism>
<proteinExistence type="predicted"/>